<comment type="caution">
    <text evidence="1">The sequence shown here is derived from an EMBL/GenBank/DDBJ whole genome shotgun (WGS) entry which is preliminary data.</text>
</comment>
<name>A0ACB7SNP3_HYAAI</name>
<evidence type="ECO:0000313" key="1">
    <source>
        <dbReference type="EMBL" id="KAH6935571.1"/>
    </source>
</evidence>
<protein>
    <submittedName>
        <fullName evidence="1">Uncharacterized protein</fullName>
    </submittedName>
</protein>
<dbReference type="Proteomes" id="UP000821845">
    <property type="component" value="Chromosome 3"/>
</dbReference>
<evidence type="ECO:0000313" key="2">
    <source>
        <dbReference type="Proteomes" id="UP000821845"/>
    </source>
</evidence>
<organism evidence="1 2">
    <name type="scientific">Hyalomma asiaticum</name>
    <name type="common">Tick</name>
    <dbReference type="NCBI Taxonomy" id="266040"/>
    <lineage>
        <taxon>Eukaryota</taxon>
        <taxon>Metazoa</taxon>
        <taxon>Ecdysozoa</taxon>
        <taxon>Arthropoda</taxon>
        <taxon>Chelicerata</taxon>
        <taxon>Arachnida</taxon>
        <taxon>Acari</taxon>
        <taxon>Parasitiformes</taxon>
        <taxon>Ixodida</taxon>
        <taxon>Ixodoidea</taxon>
        <taxon>Ixodidae</taxon>
        <taxon>Hyalomminae</taxon>
        <taxon>Hyalomma</taxon>
    </lineage>
</organism>
<keyword evidence="2" id="KW-1185">Reference proteome</keyword>
<gene>
    <name evidence="1" type="ORF">HPB50_006823</name>
</gene>
<reference evidence="1" key="1">
    <citation type="submission" date="2020-05" db="EMBL/GenBank/DDBJ databases">
        <title>Large-scale comparative analyses of tick genomes elucidate their genetic diversity and vector capacities.</title>
        <authorList>
            <person name="Jia N."/>
            <person name="Wang J."/>
            <person name="Shi W."/>
            <person name="Du L."/>
            <person name="Sun Y."/>
            <person name="Zhan W."/>
            <person name="Jiang J."/>
            <person name="Wang Q."/>
            <person name="Zhang B."/>
            <person name="Ji P."/>
            <person name="Sakyi L.B."/>
            <person name="Cui X."/>
            <person name="Yuan T."/>
            <person name="Jiang B."/>
            <person name="Yang W."/>
            <person name="Lam T.T.-Y."/>
            <person name="Chang Q."/>
            <person name="Ding S."/>
            <person name="Wang X."/>
            <person name="Zhu J."/>
            <person name="Ruan X."/>
            <person name="Zhao L."/>
            <person name="Wei J."/>
            <person name="Que T."/>
            <person name="Du C."/>
            <person name="Cheng J."/>
            <person name="Dai P."/>
            <person name="Han X."/>
            <person name="Huang E."/>
            <person name="Gao Y."/>
            <person name="Liu J."/>
            <person name="Shao H."/>
            <person name="Ye R."/>
            <person name="Li L."/>
            <person name="Wei W."/>
            <person name="Wang X."/>
            <person name="Wang C."/>
            <person name="Yang T."/>
            <person name="Huo Q."/>
            <person name="Li W."/>
            <person name="Guo W."/>
            <person name="Chen H."/>
            <person name="Zhou L."/>
            <person name="Ni X."/>
            <person name="Tian J."/>
            <person name="Zhou Y."/>
            <person name="Sheng Y."/>
            <person name="Liu T."/>
            <person name="Pan Y."/>
            <person name="Xia L."/>
            <person name="Li J."/>
            <person name="Zhao F."/>
            <person name="Cao W."/>
        </authorList>
    </citation>
    <scope>NUCLEOTIDE SEQUENCE</scope>
    <source>
        <strain evidence="1">Hyas-2018</strain>
    </source>
</reference>
<accession>A0ACB7SNP3</accession>
<sequence>MSPQRKNVAGQASNAHGRGNADAHQEAAARANGPASTLATGSAPRPPAATFVIRPAGTFNNAREVLDWLGVHHQTPEAQRYDCFAANLPAGIPAPPPATGRGGQPHQDAVHARRQSYAVTGHPPHSVITTTEGGRHSHKRPHVATVTGKPGTQENAAAGPAVGSDATGTAHGAPPGATVQNATAFVAHGVPVSLGTSNAPHGTPQTVQNPPLAMQLRPSSSVESLHPDSVPASAPGGLFSWIPKIFTAPDDQAPGQFKEAAQQFKTPAATGLPVHAGVAVQPVTQSPSTIIYGSEPDTLSETTPITVGGRSWEARSLCCVIFGMLLMPTCLFVLSYYLTPRDVAGLPPLTKPTSSTGPTPFTTMPTLPNIFLTYSTPPTADAWARVPSYCFSSSAINGNISGLKLSAYEPFGRKPPQRIFCLYNNSRFLRGHKYDFVPENLPLDYCNYIVYWSVAIANASVSSRAQQFDAMYGLWRLRQVLQKHQLAQTVGVLMALGGYPEDSVYFSRLGRDPSAMGRFVASVVQTINTHRLDGVTIHWVTLDISCQGPDDISTMSDLVGKFREAYWINGWITPPNLADGASRYTAVPGTASLFEVCSAKTVCLDTSEQFCNVLRIPSVISSSASSTSPPVTSSATSDMPSDTIAIDVNDTIYTNATVDVDLMDVNTTVDMNSSVTASAPTSAPTSAKSFEPGAVVFHNEATLSQIFFHGLSGFGRFCALLYDLDMDNYDSTCPATGTQRVSLSQLHDAIATPPTDSLRGAFPPC</sequence>
<proteinExistence type="predicted"/>
<dbReference type="EMBL" id="CM023483">
    <property type="protein sequence ID" value="KAH6935571.1"/>
    <property type="molecule type" value="Genomic_DNA"/>
</dbReference>